<dbReference type="Pfam" id="PF13924">
    <property type="entry name" value="Lipocalin_5"/>
    <property type="match status" value="1"/>
</dbReference>
<gene>
    <name evidence="2" type="ORF">PQR03_03015</name>
</gene>
<evidence type="ECO:0000259" key="1">
    <source>
        <dbReference type="Pfam" id="PF13924"/>
    </source>
</evidence>
<accession>A0ABW9BD69</accession>
<dbReference type="RefSeq" id="WP_408262205.1">
    <property type="nucleotide sequence ID" value="NZ_JAQQCK010000005.1"/>
</dbReference>
<protein>
    <submittedName>
        <fullName evidence="2">Lipocalin-like domain-containing protein</fullName>
    </submittedName>
</protein>
<dbReference type="InterPro" id="IPR024311">
    <property type="entry name" value="Lipocalin-like"/>
</dbReference>
<proteinExistence type="predicted"/>
<reference evidence="2 3" key="1">
    <citation type="journal article" date="2024" name="Chem. Sci.">
        <title>Discovery of megapolipeptins by genome mining of a Burkholderiales bacteria collection.</title>
        <authorList>
            <person name="Paulo B.S."/>
            <person name="Recchia M.J.J."/>
            <person name="Lee S."/>
            <person name="Fergusson C.H."/>
            <person name="Romanowski S.B."/>
            <person name="Hernandez A."/>
            <person name="Krull N."/>
            <person name="Liu D.Y."/>
            <person name="Cavanagh H."/>
            <person name="Bos A."/>
            <person name="Gray C.A."/>
            <person name="Murphy B.T."/>
            <person name="Linington R.G."/>
            <person name="Eustaquio A.S."/>
        </authorList>
    </citation>
    <scope>NUCLEOTIDE SEQUENCE [LARGE SCALE GENOMIC DNA]</scope>
    <source>
        <strain evidence="2 3">RL17-351-BIE-A</strain>
    </source>
</reference>
<dbReference type="EMBL" id="JAQQDR010000001">
    <property type="protein sequence ID" value="MFM0237096.1"/>
    <property type="molecule type" value="Genomic_DNA"/>
</dbReference>
<evidence type="ECO:0000313" key="2">
    <source>
        <dbReference type="EMBL" id="MFM0237096.1"/>
    </source>
</evidence>
<organism evidence="2 3">
    <name type="scientific">Paraburkholderia phytofirmans</name>
    <dbReference type="NCBI Taxonomy" id="261302"/>
    <lineage>
        <taxon>Bacteria</taxon>
        <taxon>Pseudomonadati</taxon>
        <taxon>Pseudomonadota</taxon>
        <taxon>Betaproteobacteria</taxon>
        <taxon>Burkholderiales</taxon>
        <taxon>Burkholderiaceae</taxon>
        <taxon>Paraburkholderia</taxon>
    </lineage>
</organism>
<comment type="caution">
    <text evidence="2">The sequence shown here is derived from an EMBL/GenBank/DDBJ whole genome shotgun (WGS) entry which is preliminary data.</text>
</comment>
<sequence length="205" mass="21980">MAGKAILVACLLKVEDEAGIARRESKEMFPPSPVPENAMTSLHQTLRAAALVALAVCLAVPESFAQTPPGVAGSWSLVSLTVSRSGSDVDVLGPHPSGQLIFGSDGRYVLLGVRADLPKFASGNRLSGTSEENERIVQGNFAHFGTYTVDPAGQVIVFRIQKSTFPNWDGDVQQRPFTLDGDRLTYVTPGSFGYGASKVVWQRMK</sequence>
<dbReference type="Proteomes" id="UP001629274">
    <property type="component" value="Unassembled WGS sequence"/>
</dbReference>
<name>A0ABW9BD69_9BURK</name>
<feature type="domain" description="Lipocalin-like" evidence="1">
    <location>
        <begin position="73"/>
        <end position="187"/>
    </location>
</feature>
<keyword evidence="3" id="KW-1185">Reference proteome</keyword>
<evidence type="ECO:0000313" key="3">
    <source>
        <dbReference type="Proteomes" id="UP001629274"/>
    </source>
</evidence>